<dbReference type="SUPFAM" id="SSF52374">
    <property type="entry name" value="Nucleotidylyl transferase"/>
    <property type="match status" value="1"/>
</dbReference>
<dbReference type="GO" id="GO:0005829">
    <property type="term" value="C:cytosol"/>
    <property type="evidence" value="ECO:0007669"/>
    <property type="project" value="TreeGrafter"/>
</dbReference>
<feature type="domain" description="Cysteinyl-tRNA synthetase class Ia DALR" evidence="13">
    <location>
        <begin position="356"/>
        <end position="429"/>
    </location>
</feature>
<dbReference type="Proteomes" id="UP000291236">
    <property type="component" value="Chromosome"/>
</dbReference>
<dbReference type="RefSeq" id="WP_130612542.1">
    <property type="nucleotide sequence ID" value="NZ_AP019368.1"/>
</dbReference>
<dbReference type="SMART" id="SM00840">
    <property type="entry name" value="DALR_2"/>
    <property type="match status" value="1"/>
</dbReference>
<feature type="short sequence motif" description="'KMSKS' region" evidence="12">
    <location>
        <begin position="266"/>
        <end position="270"/>
    </location>
</feature>
<dbReference type="InterPro" id="IPR009080">
    <property type="entry name" value="tRNAsynth_Ia_anticodon-bd"/>
</dbReference>
<keyword evidence="4 12" id="KW-0963">Cytoplasm</keyword>
<sequence>MAIQFFNTLSGKKEPFKSLQNGKVTMYCCGVTPYGNTHIGHSRTFFSYDLLYRTLKDHGNEVHWARNITDVDDKIINKANSENISCSQLVSRYVSEQNEMLELFNLLRPQHEPKVTETIPQIITLIEKLIEKQFAYVSQSGVYYRVRKFEEYGKLSKNKINDLKAGARIEVDEAKEDALDFALWKFAKAGEIYWPSPWGDGRPGWHVECSAMIHSLFGDSIDIHMGGRDLIFPHHEAEIAQSEAAFGKPLASTWLHAGMVTLYGEKMSKSTNHLVAIKDFLAKYPSEVLRLIFLSISYSQTLDFTFELATENLKKLAKIYRFVSLVNSYAVQANLSTIHKEFDGLIFADLSNLVTKMKEFLSDDLNSNGAMATFFDFIKNVNIQLGKLEKSGQKLREEDILLLKTKWPEFKNWLKITLGILIDEPKVFFENLRNYNLGTEISVEDIELKIQERTKARADKDWAKSDAIREELLAQGVQIQDAPAGTKWTVVI</sequence>
<comment type="catalytic activity">
    <reaction evidence="12">
        <text>tRNA(Cys) + L-cysteine + ATP = L-cysteinyl-tRNA(Cys) + AMP + diphosphate</text>
        <dbReference type="Rhea" id="RHEA:17773"/>
        <dbReference type="Rhea" id="RHEA-COMP:9661"/>
        <dbReference type="Rhea" id="RHEA-COMP:9679"/>
        <dbReference type="ChEBI" id="CHEBI:30616"/>
        <dbReference type="ChEBI" id="CHEBI:33019"/>
        <dbReference type="ChEBI" id="CHEBI:35235"/>
        <dbReference type="ChEBI" id="CHEBI:78442"/>
        <dbReference type="ChEBI" id="CHEBI:78517"/>
        <dbReference type="ChEBI" id="CHEBI:456215"/>
        <dbReference type="EC" id="6.1.1.16"/>
    </reaction>
</comment>
<evidence type="ECO:0000256" key="6">
    <source>
        <dbReference type="ARBA" id="ARBA00022723"/>
    </source>
</evidence>
<evidence type="ECO:0000259" key="13">
    <source>
        <dbReference type="SMART" id="SM00840"/>
    </source>
</evidence>
<evidence type="ECO:0000256" key="10">
    <source>
        <dbReference type="ARBA" id="ARBA00022917"/>
    </source>
</evidence>
<evidence type="ECO:0000256" key="11">
    <source>
        <dbReference type="ARBA" id="ARBA00023146"/>
    </source>
</evidence>
<dbReference type="GO" id="GO:0005524">
    <property type="term" value="F:ATP binding"/>
    <property type="evidence" value="ECO:0007669"/>
    <property type="project" value="UniProtKB-UniRule"/>
</dbReference>
<evidence type="ECO:0000256" key="7">
    <source>
        <dbReference type="ARBA" id="ARBA00022741"/>
    </source>
</evidence>
<feature type="binding site" evidence="12">
    <location>
        <position position="269"/>
    </location>
    <ligand>
        <name>ATP</name>
        <dbReference type="ChEBI" id="CHEBI:30616"/>
    </ligand>
</feature>
<evidence type="ECO:0000256" key="4">
    <source>
        <dbReference type="ARBA" id="ARBA00022490"/>
    </source>
</evidence>
<evidence type="ECO:0000256" key="1">
    <source>
        <dbReference type="ARBA" id="ARBA00004496"/>
    </source>
</evidence>
<comment type="cofactor">
    <cofactor evidence="12">
        <name>Zn(2+)</name>
        <dbReference type="ChEBI" id="CHEBI:29105"/>
    </cofactor>
    <text evidence="12">Binds 1 zinc ion per subunit.</text>
</comment>
<comment type="subcellular location">
    <subcellularLocation>
        <location evidence="1 12">Cytoplasm</location>
    </subcellularLocation>
</comment>
<dbReference type="SUPFAM" id="SSF47323">
    <property type="entry name" value="Anticodon-binding domain of a subclass of class I aminoacyl-tRNA synthetases"/>
    <property type="match status" value="1"/>
</dbReference>
<dbReference type="EC" id="6.1.1.16" evidence="12"/>
<dbReference type="InterPro" id="IPR032678">
    <property type="entry name" value="tRNA-synt_1_cat_dom"/>
</dbReference>
<keyword evidence="10 12" id="KW-0648">Protein biosynthesis</keyword>
<evidence type="ECO:0000313" key="14">
    <source>
        <dbReference type="EMBL" id="BBH54565.1"/>
    </source>
</evidence>
<dbReference type="PANTHER" id="PTHR10890">
    <property type="entry name" value="CYSTEINYL-TRNA SYNTHETASE"/>
    <property type="match status" value="1"/>
</dbReference>
<dbReference type="AlphaFoldDB" id="A0A4P2VY11"/>
<dbReference type="Gene3D" id="1.20.120.1910">
    <property type="entry name" value="Cysteine-tRNA ligase, C-terminal anti-codon recognition domain"/>
    <property type="match status" value="1"/>
</dbReference>
<reference evidence="14 15" key="1">
    <citation type="submission" date="2018-12" db="EMBL/GenBank/DDBJ databases">
        <title>Rubrispira sanarue gen. nov., sp., nov., a member of the order Silvanigrellales, isolated from a brackish lake in Hamamatsu Japan.</title>
        <authorList>
            <person name="Maejima Y."/>
            <person name="Iino T."/>
            <person name="Muraguchi Y."/>
            <person name="Fukuda K."/>
            <person name="Nojiri H."/>
            <person name="Ohkuma M."/>
            <person name="Moriuchi R."/>
            <person name="Dohra H."/>
            <person name="Kimbara K."/>
            <person name="Shintani M."/>
        </authorList>
    </citation>
    <scope>NUCLEOTIDE SEQUENCE [LARGE SCALE GENOMIC DNA]</scope>
    <source>
        <strain evidence="14 15">RF1110005</strain>
    </source>
</reference>
<protein>
    <recommendedName>
        <fullName evidence="12">Cysteine--tRNA ligase</fullName>
        <ecNumber evidence="12">6.1.1.16</ecNumber>
    </recommendedName>
    <alternativeName>
        <fullName evidence="12">Cysteinyl-tRNA synthetase</fullName>
        <shortName evidence="12">CysRS</shortName>
    </alternativeName>
</protein>
<keyword evidence="15" id="KW-1185">Reference proteome</keyword>
<evidence type="ECO:0000256" key="12">
    <source>
        <dbReference type="HAMAP-Rule" id="MF_00041"/>
    </source>
</evidence>
<evidence type="ECO:0000256" key="8">
    <source>
        <dbReference type="ARBA" id="ARBA00022833"/>
    </source>
</evidence>
<dbReference type="InterPro" id="IPR014729">
    <property type="entry name" value="Rossmann-like_a/b/a_fold"/>
</dbReference>
<feature type="binding site" evidence="12">
    <location>
        <position position="209"/>
    </location>
    <ligand>
        <name>Zn(2+)</name>
        <dbReference type="ChEBI" id="CHEBI:29105"/>
    </ligand>
</feature>
<dbReference type="PANTHER" id="PTHR10890:SF3">
    <property type="entry name" value="CYSTEINE--TRNA LIGASE, CYTOPLASMIC"/>
    <property type="match status" value="1"/>
</dbReference>
<dbReference type="Gene3D" id="3.40.50.620">
    <property type="entry name" value="HUPs"/>
    <property type="match status" value="1"/>
</dbReference>
<evidence type="ECO:0000256" key="9">
    <source>
        <dbReference type="ARBA" id="ARBA00022840"/>
    </source>
</evidence>
<gene>
    <name evidence="12" type="primary">cysS</name>
    <name evidence="14" type="ORF">JCM31447_30360</name>
</gene>
<dbReference type="HAMAP" id="MF_00041">
    <property type="entry name" value="Cys_tRNA_synth"/>
    <property type="match status" value="1"/>
</dbReference>
<feature type="short sequence motif" description="'HIGH' region" evidence="12">
    <location>
        <begin position="31"/>
        <end position="41"/>
    </location>
</feature>
<dbReference type="GO" id="GO:0004817">
    <property type="term" value="F:cysteine-tRNA ligase activity"/>
    <property type="evidence" value="ECO:0007669"/>
    <property type="project" value="UniProtKB-UniRule"/>
</dbReference>
<dbReference type="CDD" id="cd00672">
    <property type="entry name" value="CysRS_core"/>
    <property type="match status" value="1"/>
</dbReference>
<keyword evidence="11 12" id="KW-0030">Aminoacyl-tRNA synthetase</keyword>
<dbReference type="EMBL" id="AP019368">
    <property type="protein sequence ID" value="BBH54565.1"/>
    <property type="molecule type" value="Genomic_DNA"/>
</dbReference>
<evidence type="ECO:0000256" key="3">
    <source>
        <dbReference type="ARBA" id="ARBA00011245"/>
    </source>
</evidence>
<keyword evidence="8 12" id="KW-0862">Zinc</keyword>
<evidence type="ECO:0000256" key="5">
    <source>
        <dbReference type="ARBA" id="ARBA00022598"/>
    </source>
</evidence>
<dbReference type="NCBIfam" id="TIGR00435">
    <property type="entry name" value="cysS"/>
    <property type="match status" value="1"/>
</dbReference>
<evidence type="ECO:0000313" key="15">
    <source>
        <dbReference type="Proteomes" id="UP000291236"/>
    </source>
</evidence>
<comment type="similarity">
    <text evidence="2 12">Belongs to the class-I aminoacyl-tRNA synthetase family.</text>
</comment>
<dbReference type="Pfam" id="PF01406">
    <property type="entry name" value="tRNA-synt_1e"/>
    <property type="match status" value="1"/>
</dbReference>
<keyword evidence="5 12" id="KW-0436">Ligase</keyword>
<evidence type="ECO:0000256" key="2">
    <source>
        <dbReference type="ARBA" id="ARBA00005594"/>
    </source>
</evidence>
<keyword evidence="7 12" id="KW-0547">Nucleotide-binding</keyword>
<keyword evidence="6 12" id="KW-0479">Metal-binding</keyword>
<comment type="subunit">
    <text evidence="3 12">Monomer.</text>
</comment>
<feature type="binding site" evidence="12">
    <location>
        <position position="29"/>
    </location>
    <ligand>
        <name>Zn(2+)</name>
        <dbReference type="ChEBI" id="CHEBI:29105"/>
    </ligand>
</feature>
<dbReference type="InterPro" id="IPR015273">
    <property type="entry name" value="Cys-tRNA-synt_Ia_DALR"/>
</dbReference>
<dbReference type="KEGG" id="sbf:JCM31447_30360"/>
<dbReference type="GO" id="GO:0006423">
    <property type="term" value="P:cysteinyl-tRNA aminoacylation"/>
    <property type="evidence" value="ECO:0007669"/>
    <property type="project" value="UniProtKB-UniRule"/>
</dbReference>
<accession>A0A4P2VY11</accession>
<proteinExistence type="inferred from homology"/>
<feature type="binding site" evidence="12">
    <location>
        <position position="234"/>
    </location>
    <ligand>
        <name>Zn(2+)</name>
        <dbReference type="ChEBI" id="CHEBI:29105"/>
    </ligand>
</feature>
<feature type="binding site" evidence="12">
    <location>
        <position position="238"/>
    </location>
    <ligand>
        <name>Zn(2+)</name>
        <dbReference type="ChEBI" id="CHEBI:29105"/>
    </ligand>
</feature>
<dbReference type="GO" id="GO:0008270">
    <property type="term" value="F:zinc ion binding"/>
    <property type="evidence" value="ECO:0007669"/>
    <property type="project" value="UniProtKB-UniRule"/>
</dbReference>
<name>A0A4P2VY11_FLUSA</name>
<keyword evidence="9 12" id="KW-0067">ATP-binding</keyword>
<dbReference type="PRINTS" id="PR00983">
    <property type="entry name" value="TRNASYNTHCYS"/>
</dbReference>
<dbReference type="OrthoDB" id="5287792at2"/>
<dbReference type="InterPro" id="IPR024909">
    <property type="entry name" value="Cys-tRNA/MSH_ligase"/>
</dbReference>
<organism evidence="14 15">
    <name type="scientific">Fluviispira sanaruensis</name>
    <dbReference type="NCBI Taxonomy" id="2493639"/>
    <lineage>
        <taxon>Bacteria</taxon>
        <taxon>Pseudomonadati</taxon>
        <taxon>Bdellovibrionota</taxon>
        <taxon>Oligoflexia</taxon>
        <taxon>Silvanigrellales</taxon>
        <taxon>Silvanigrellaceae</taxon>
        <taxon>Fluviispira</taxon>
    </lineage>
</organism>
<dbReference type="InterPro" id="IPR015803">
    <property type="entry name" value="Cys-tRNA-ligase"/>
</dbReference>